<proteinExistence type="predicted"/>
<keyword evidence="1" id="KW-0812">Transmembrane</keyword>
<accession>A0A7C8MCJ9</accession>
<protein>
    <submittedName>
        <fullName evidence="2">Uncharacterized protein</fullName>
    </submittedName>
</protein>
<feature type="transmembrane region" description="Helical" evidence="1">
    <location>
        <begin position="61"/>
        <end position="82"/>
    </location>
</feature>
<gene>
    <name evidence="2" type="ORF">BDV95DRAFT_90097</name>
</gene>
<evidence type="ECO:0000313" key="3">
    <source>
        <dbReference type="Proteomes" id="UP000481861"/>
    </source>
</evidence>
<reference evidence="2 3" key="1">
    <citation type="submission" date="2020-01" db="EMBL/GenBank/DDBJ databases">
        <authorList>
            <consortium name="DOE Joint Genome Institute"/>
            <person name="Haridas S."/>
            <person name="Albert R."/>
            <person name="Binder M."/>
            <person name="Bloem J."/>
            <person name="Labutti K."/>
            <person name="Salamov A."/>
            <person name="Andreopoulos B."/>
            <person name="Baker S.E."/>
            <person name="Barry K."/>
            <person name="Bills G."/>
            <person name="Bluhm B.H."/>
            <person name="Cannon C."/>
            <person name="Castanera R."/>
            <person name="Culley D.E."/>
            <person name="Daum C."/>
            <person name="Ezra D."/>
            <person name="Gonzalez J.B."/>
            <person name="Henrissat B."/>
            <person name="Kuo A."/>
            <person name="Liang C."/>
            <person name="Lipzen A."/>
            <person name="Lutzoni F."/>
            <person name="Magnuson J."/>
            <person name="Mondo S."/>
            <person name="Nolan M."/>
            <person name="Ohm R."/>
            <person name="Pangilinan J."/>
            <person name="Park H.-J.H."/>
            <person name="Ramirez L."/>
            <person name="Alfaro M."/>
            <person name="Sun H."/>
            <person name="Tritt A."/>
            <person name="Yoshinaga Y."/>
            <person name="Zwiers L.-H.L."/>
            <person name="Turgeon B.G."/>
            <person name="Goodwin S.B."/>
            <person name="Spatafora J.W."/>
            <person name="Crous P.W."/>
            <person name="Grigoriev I.V."/>
        </authorList>
    </citation>
    <scope>NUCLEOTIDE SEQUENCE [LARGE SCALE GENOMIC DNA]</scope>
    <source>
        <strain evidence="2 3">CBS 611.86</strain>
    </source>
</reference>
<evidence type="ECO:0000313" key="2">
    <source>
        <dbReference type="EMBL" id="KAF2869882.1"/>
    </source>
</evidence>
<sequence>MHGLSAATLQWQGQRRGQCDWRADRASLCPGIATVAQRSRSYVHMTCPACRSVRDPKLLQVPWRCLLSAVVIALGVYCFLWVGNGLGSSVGVGLHALVLAVACTPYFQISTRVHQIT</sequence>
<dbReference type="EMBL" id="JAADJZ010000015">
    <property type="protein sequence ID" value="KAF2869882.1"/>
    <property type="molecule type" value="Genomic_DNA"/>
</dbReference>
<keyword evidence="1" id="KW-0472">Membrane</keyword>
<keyword evidence="1" id="KW-1133">Transmembrane helix</keyword>
<comment type="caution">
    <text evidence="2">The sequence shown here is derived from an EMBL/GenBank/DDBJ whole genome shotgun (WGS) entry which is preliminary data.</text>
</comment>
<dbReference type="Proteomes" id="UP000481861">
    <property type="component" value="Unassembled WGS sequence"/>
</dbReference>
<feature type="transmembrane region" description="Helical" evidence="1">
    <location>
        <begin position="88"/>
        <end position="107"/>
    </location>
</feature>
<name>A0A7C8MCJ9_9PLEO</name>
<keyword evidence="3" id="KW-1185">Reference proteome</keyword>
<evidence type="ECO:0000256" key="1">
    <source>
        <dbReference type="SAM" id="Phobius"/>
    </source>
</evidence>
<organism evidence="2 3">
    <name type="scientific">Massariosphaeria phaeospora</name>
    <dbReference type="NCBI Taxonomy" id="100035"/>
    <lineage>
        <taxon>Eukaryota</taxon>
        <taxon>Fungi</taxon>
        <taxon>Dikarya</taxon>
        <taxon>Ascomycota</taxon>
        <taxon>Pezizomycotina</taxon>
        <taxon>Dothideomycetes</taxon>
        <taxon>Pleosporomycetidae</taxon>
        <taxon>Pleosporales</taxon>
        <taxon>Pleosporales incertae sedis</taxon>
        <taxon>Massariosphaeria</taxon>
    </lineage>
</organism>
<dbReference type="AlphaFoldDB" id="A0A7C8MCJ9"/>